<evidence type="ECO:0000256" key="1">
    <source>
        <dbReference type="ARBA" id="ARBA00008721"/>
    </source>
</evidence>
<dbReference type="Pfam" id="PF05572">
    <property type="entry name" value="Peptidase_M43"/>
    <property type="match status" value="1"/>
</dbReference>
<keyword evidence="8" id="KW-1015">Disulfide bond</keyword>
<evidence type="ECO:0000259" key="9">
    <source>
        <dbReference type="Pfam" id="PF05572"/>
    </source>
</evidence>
<name>A0ABV9U9B0_9ACTN</name>
<evidence type="ECO:0000313" key="11">
    <source>
        <dbReference type="Proteomes" id="UP001595872"/>
    </source>
</evidence>
<dbReference type="SUPFAM" id="SSF55486">
    <property type="entry name" value="Metalloproteases ('zincins'), catalytic domain"/>
    <property type="match status" value="1"/>
</dbReference>
<dbReference type="EMBL" id="JBHSIT010000015">
    <property type="protein sequence ID" value="MFC4913160.1"/>
    <property type="molecule type" value="Genomic_DNA"/>
</dbReference>
<evidence type="ECO:0000256" key="3">
    <source>
        <dbReference type="ARBA" id="ARBA00022723"/>
    </source>
</evidence>
<feature type="domain" description="Peptidase M43 pregnancy-associated plasma-A" evidence="9">
    <location>
        <begin position="191"/>
        <end position="272"/>
    </location>
</feature>
<dbReference type="CDD" id="cd04275">
    <property type="entry name" value="ZnMc_pappalysin_like"/>
    <property type="match status" value="1"/>
</dbReference>
<evidence type="ECO:0000256" key="7">
    <source>
        <dbReference type="ARBA" id="ARBA00023049"/>
    </source>
</evidence>
<dbReference type="Proteomes" id="UP001595872">
    <property type="component" value="Unassembled WGS sequence"/>
</dbReference>
<keyword evidence="3" id="KW-0479">Metal-binding</keyword>
<sequence>MRGAAGRDGLLRGARGRDGQALGRGRVLAMEDDLRRRLTARFGTSDLGAVDRAARRPGPISVPVRIHVLTSGRDGAVSEAVLRRQVGALNAAYGGRDGGHATGVRFRLVSTDRTNRPQWFHEPERLERQFKRALRRGGAGTLNLYTASVGSDVLGFSTFPQAYRKKPVLDGVVVDYRTLPGGSFRHFAAGKTAVHETGHWLGLYHTFENGCEQPGDEVGDTPFEAEPSEGCPVAKDTCPQPGGDPVHNFMDYGWDECMHEFTAGQGRRVRAVWAAYRERAGGPDRGHGARSVGGAR</sequence>
<comment type="similarity">
    <text evidence="1">Belongs to the peptidase M43B family.</text>
</comment>
<dbReference type="RefSeq" id="WP_378263805.1">
    <property type="nucleotide sequence ID" value="NZ_JBHSIT010000015.1"/>
</dbReference>
<organism evidence="10 11">
    <name type="scientific">Actinomadura gamaensis</name>
    <dbReference type="NCBI Taxonomy" id="1763541"/>
    <lineage>
        <taxon>Bacteria</taxon>
        <taxon>Bacillati</taxon>
        <taxon>Actinomycetota</taxon>
        <taxon>Actinomycetes</taxon>
        <taxon>Streptosporangiales</taxon>
        <taxon>Thermomonosporaceae</taxon>
        <taxon>Actinomadura</taxon>
    </lineage>
</organism>
<dbReference type="InterPro" id="IPR024079">
    <property type="entry name" value="MetalloPept_cat_dom_sf"/>
</dbReference>
<keyword evidence="11" id="KW-1185">Reference proteome</keyword>
<evidence type="ECO:0000313" key="10">
    <source>
        <dbReference type="EMBL" id="MFC4913160.1"/>
    </source>
</evidence>
<keyword evidence="4" id="KW-0732">Signal</keyword>
<keyword evidence="7 10" id="KW-0482">Metalloprotease</keyword>
<dbReference type="InterPro" id="IPR008754">
    <property type="entry name" value="Peptidase_M43"/>
</dbReference>
<accession>A0ABV9U9B0</accession>
<evidence type="ECO:0000256" key="4">
    <source>
        <dbReference type="ARBA" id="ARBA00022729"/>
    </source>
</evidence>
<keyword evidence="2" id="KW-0645">Protease</keyword>
<proteinExistence type="inferred from homology"/>
<reference evidence="11" key="1">
    <citation type="journal article" date="2019" name="Int. J. Syst. Evol. Microbiol.">
        <title>The Global Catalogue of Microorganisms (GCM) 10K type strain sequencing project: providing services to taxonomists for standard genome sequencing and annotation.</title>
        <authorList>
            <consortium name="The Broad Institute Genomics Platform"/>
            <consortium name="The Broad Institute Genome Sequencing Center for Infectious Disease"/>
            <person name="Wu L."/>
            <person name="Ma J."/>
        </authorList>
    </citation>
    <scope>NUCLEOTIDE SEQUENCE [LARGE SCALE GENOMIC DNA]</scope>
    <source>
        <strain evidence="11">KLKA75</strain>
    </source>
</reference>
<protein>
    <submittedName>
        <fullName evidence="10">Zinc metalloprotease</fullName>
    </submittedName>
</protein>
<evidence type="ECO:0000256" key="6">
    <source>
        <dbReference type="ARBA" id="ARBA00022833"/>
    </source>
</evidence>
<evidence type="ECO:0000256" key="2">
    <source>
        <dbReference type="ARBA" id="ARBA00022670"/>
    </source>
</evidence>
<dbReference type="GO" id="GO:0008237">
    <property type="term" value="F:metallopeptidase activity"/>
    <property type="evidence" value="ECO:0007669"/>
    <property type="project" value="UniProtKB-KW"/>
</dbReference>
<keyword evidence="6" id="KW-0862">Zinc</keyword>
<comment type="caution">
    <text evidence="10">The sequence shown here is derived from an EMBL/GenBank/DDBJ whole genome shotgun (WGS) entry which is preliminary data.</text>
</comment>
<gene>
    <name evidence="10" type="ORF">ACFPCY_38090</name>
</gene>
<dbReference type="PANTHER" id="PTHR47466:SF1">
    <property type="entry name" value="METALLOPROTEASE MEP1 (AFU_ORTHOLOGUE AFUA_1G07730)-RELATED"/>
    <property type="match status" value="1"/>
</dbReference>
<dbReference type="PANTHER" id="PTHR47466">
    <property type="match status" value="1"/>
</dbReference>
<dbReference type="Gene3D" id="3.40.390.10">
    <property type="entry name" value="Collagenase (Catalytic Domain)"/>
    <property type="match status" value="1"/>
</dbReference>
<evidence type="ECO:0000256" key="5">
    <source>
        <dbReference type="ARBA" id="ARBA00022801"/>
    </source>
</evidence>
<keyword evidence="5" id="KW-0378">Hydrolase</keyword>
<evidence type="ECO:0000256" key="8">
    <source>
        <dbReference type="ARBA" id="ARBA00023157"/>
    </source>
</evidence>